<evidence type="ECO:0000256" key="1">
    <source>
        <dbReference type="SAM" id="MobiDB-lite"/>
    </source>
</evidence>
<dbReference type="AlphaFoldDB" id="A0AAW2WD41"/>
<gene>
    <name evidence="2" type="ORF">Slati_2402000</name>
</gene>
<protein>
    <submittedName>
        <fullName evidence="2">Uncharacterized protein</fullName>
    </submittedName>
</protein>
<proteinExistence type="predicted"/>
<dbReference type="EMBL" id="JACGWN010000008">
    <property type="protein sequence ID" value="KAL0439190.1"/>
    <property type="molecule type" value="Genomic_DNA"/>
</dbReference>
<feature type="compositionally biased region" description="Basic and acidic residues" evidence="1">
    <location>
        <begin position="39"/>
        <end position="56"/>
    </location>
</feature>
<reference evidence="2" key="2">
    <citation type="journal article" date="2024" name="Plant">
        <title>Genomic evolution and insights into agronomic trait innovations of Sesamum species.</title>
        <authorList>
            <person name="Miao H."/>
            <person name="Wang L."/>
            <person name="Qu L."/>
            <person name="Liu H."/>
            <person name="Sun Y."/>
            <person name="Le M."/>
            <person name="Wang Q."/>
            <person name="Wei S."/>
            <person name="Zheng Y."/>
            <person name="Lin W."/>
            <person name="Duan Y."/>
            <person name="Cao H."/>
            <person name="Xiong S."/>
            <person name="Wang X."/>
            <person name="Wei L."/>
            <person name="Li C."/>
            <person name="Ma Q."/>
            <person name="Ju M."/>
            <person name="Zhao R."/>
            <person name="Li G."/>
            <person name="Mu C."/>
            <person name="Tian Q."/>
            <person name="Mei H."/>
            <person name="Zhang T."/>
            <person name="Gao T."/>
            <person name="Zhang H."/>
        </authorList>
    </citation>
    <scope>NUCLEOTIDE SEQUENCE</scope>
    <source>
        <strain evidence="2">KEN1</strain>
    </source>
</reference>
<sequence>MTHTLGVSGEPLLDGDHCGPNQRPDHTNLGKGPDQQRLNPKDLDEQMQDPQDKLLQEELSDEPIPELMKVSRIATTGPAERKVISLQTACRNMVI</sequence>
<organism evidence="2">
    <name type="scientific">Sesamum latifolium</name>
    <dbReference type="NCBI Taxonomy" id="2727402"/>
    <lineage>
        <taxon>Eukaryota</taxon>
        <taxon>Viridiplantae</taxon>
        <taxon>Streptophyta</taxon>
        <taxon>Embryophyta</taxon>
        <taxon>Tracheophyta</taxon>
        <taxon>Spermatophyta</taxon>
        <taxon>Magnoliopsida</taxon>
        <taxon>eudicotyledons</taxon>
        <taxon>Gunneridae</taxon>
        <taxon>Pentapetalae</taxon>
        <taxon>asterids</taxon>
        <taxon>lamiids</taxon>
        <taxon>Lamiales</taxon>
        <taxon>Pedaliaceae</taxon>
        <taxon>Sesamum</taxon>
    </lineage>
</organism>
<name>A0AAW2WD41_9LAMI</name>
<accession>A0AAW2WD41</accession>
<reference evidence="2" key="1">
    <citation type="submission" date="2020-06" db="EMBL/GenBank/DDBJ databases">
        <authorList>
            <person name="Li T."/>
            <person name="Hu X."/>
            <person name="Zhang T."/>
            <person name="Song X."/>
            <person name="Zhang H."/>
            <person name="Dai N."/>
            <person name="Sheng W."/>
            <person name="Hou X."/>
            <person name="Wei L."/>
        </authorList>
    </citation>
    <scope>NUCLEOTIDE SEQUENCE</scope>
    <source>
        <strain evidence="2">KEN1</strain>
        <tissue evidence="2">Leaf</tissue>
    </source>
</reference>
<evidence type="ECO:0000313" key="2">
    <source>
        <dbReference type="EMBL" id="KAL0439190.1"/>
    </source>
</evidence>
<feature type="region of interest" description="Disordered" evidence="1">
    <location>
        <begin position="1"/>
        <end position="60"/>
    </location>
</feature>
<comment type="caution">
    <text evidence="2">The sequence shown here is derived from an EMBL/GenBank/DDBJ whole genome shotgun (WGS) entry which is preliminary data.</text>
</comment>